<feature type="compositionally biased region" description="Basic and acidic residues" evidence="1">
    <location>
        <begin position="182"/>
        <end position="193"/>
    </location>
</feature>
<dbReference type="AlphaFoldDB" id="A0A067KH60"/>
<sequence>MENSSHSLQGSANSKLTDAEMAFIQQKFMDARRLSADEKFHDLKEFHDVIDDLESNKDLLLKFLEQPDSLFTKHLHDLQTTTSQSHCRHISDMKPSRALECGGSGLGCKIERETPLKNRRKYNNDPLSHSYSKHAADDPVKSSKIQSEEKVGSSDLPTRIVVLKPNFGKVQNASRAISSPRSSHDFLSDSKKHTEFPGIKNREVELCGKKRFSDDAGLPRHKSRESREIAKEITRQMRNSLASGSIKFPNSGVRGYAGDESSSNRSDNESANESDAPTVFSRNSSGWSNRYRPSSSHFAESSVSTEARKRLSERWKMTHRSADMGVVNRSSTLGEMLALPDREPRLANADAMVREKGFSGKFDGHAGKIDCTGPLGISSRDGWKEGYVRNLSRSRSVPASFTTVGSPRTGMRHETLCNDRFLLPKEVMQQERTKTMKGNFNWREGSSRSSRSRIKRSHFSECNYSDPSDTSPEISYSHNQVQSNITNDDLFKQCYMASETSAAFVTDTSLVPESAVDLEIDNVATPSKPTVPELPAYTTVKGNSPSSDQEALISQESSNVPPDKESVPMQHSVTELESPASSKETEQPSPVSVLETPFPDDLSSSSECFESLSADLHGLRMQLQLLKLESAYAEGPMLISSDEDVDEDSLTFSEAKIEESREFSYVVDVLQESGINDADPDAFMASWHSSECPMNPLVFEEVEKKNCNLSSWPRSERKLLFDRINSALLVINQQFADPHPWVRLSTAIIPKWSKNGLRDSIHKLLASQETQANNNAAEMALVMDSEWLDLRDGIDVVGRDIEKLLIEELVKEI</sequence>
<feature type="domain" description="DUF4378" evidence="3">
    <location>
        <begin position="662"/>
        <end position="812"/>
    </location>
</feature>
<evidence type="ECO:0000259" key="3">
    <source>
        <dbReference type="Pfam" id="PF14309"/>
    </source>
</evidence>
<proteinExistence type="predicted"/>
<dbReference type="EMBL" id="KK914482">
    <property type="protein sequence ID" value="KDP35576.1"/>
    <property type="molecule type" value="Genomic_DNA"/>
</dbReference>
<dbReference type="PANTHER" id="PTHR46836:SF8">
    <property type="entry name" value="AFADIN"/>
    <property type="match status" value="1"/>
</dbReference>
<evidence type="ECO:0000313" key="4">
    <source>
        <dbReference type="EMBL" id="KDP35576.1"/>
    </source>
</evidence>
<evidence type="ECO:0008006" key="6">
    <source>
        <dbReference type="Google" id="ProtNLM"/>
    </source>
</evidence>
<feature type="compositionally biased region" description="Polar residues" evidence="1">
    <location>
        <begin position="462"/>
        <end position="475"/>
    </location>
</feature>
<name>A0A067KH60_JATCU</name>
<dbReference type="InterPro" id="IPR025486">
    <property type="entry name" value="DUF4378"/>
</dbReference>
<feature type="domain" description="DUF3741" evidence="2">
    <location>
        <begin position="25"/>
        <end position="69"/>
    </location>
</feature>
<evidence type="ECO:0000313" key="5">
    <source>
        <dbReference type="Proteomes" id="UP000027138"/>
    </source>
</evidence>
<evidence type="ECO:0000256" key="1">
    <source>
        <dbReference type="SAM" id="MobiDB-lite"/>
    </source>
</evidence>
<dbReference type="STRING" id="180498.A0A067KH60"/>
<feature type="region of interest" description="Disordered" evidence="1">
    <location>
        <begin position="173"/>
        <end position="193"/>
    </location>
</feature>
<feature type="compositionally biased region" description="Low complexity" evidence="1">
    <location>
        <begin position="259"/>
        <end position="275"/>
    </location>
</feature>
<feature type="compositionally biased region" description="Polar residues" evidence="1">
    <location>
        <begin position="569"/>
        <end position="590"/>
    </location>
</feature>
<dbReference type="InterPro" id="IPR022212">
    <property type="entry name" value="DUF3741"/>
</dbReference>
<evidence type="ECO:0000259" key="2">
    <source>
        <dbReference type="Pfam" id="PF12552"/>
    </source>
</evidence>
<protein>
    <recommendedName>
        <fullName evidence="6">DUF4378 domain-containing protein</fullName>
    </recommendedName>
</protein>
<feature type="region of interest" description="Disordered" evidence="1">
    <location>
        <begin position="525"/>
        <end position="604"/>
    </location>
</feature>
<organism evidence="4 5">
    <name type="scientific">Jatropha curcas</name>
    <name type="common">Barbados nut</name>
    <dbReference type="NCBI Taxonomy" id="180498"/>
    <lineage>
        <taxon>Eukaryota</taxon>
        <taxon>Viridiplantae</taxon>
        <taxon>Streptophyta</taxon>
        <taxon>Embryophyta</taxon>
        <taxon>Tracheophyta</taxon>
        <taxon>Spermatophyta</taxon>
        <taxon>Magnoliopsida</taxon>
        <taxon>eudicotyledons</taxon>
        <taxon>Gunneridae</taxon>
        <taxon>Pentapetalae</taxon>
        <taxon>rosids</taxon>
        <taxon>fabids</taxon>
        <taxon>Malpighiales</taxon>
        <taxon>Euphorbiaceae</taxon>
        <taxon>Crotonoideae</taxon>
        <taxon>Jatropheae</taxon>
        <taxon>Jatropha</taxon>
    </lineage>
</organism>
<feature type="compositionally biased region" description="Basic and acidic residues" evidence="1">
    <location>
        <begin position="134"/>
        <end position="152"/>
    </location>
</feature>
<feature type="region of interest" description="Disordered" evidence="1">
    <location>
        <begin position="236"/>
        <end position="307"/>
    </location>
</feature>
<feature type="compositionally biased region" description="Polar residues" evidence="1">
    <location>
        <begin position="280"/>
        <end position="305"/>
    </location>
</feature>
<feature type="compositionally biased region" description="Polar residues" evidence="1">
    <location>
        <begin position="540"/>
        <end position="560"/>
    </location>
</feature>
<dbReference type="Pfam" id="PF14309">
    <property type="entry name" value="DUF4378"/>
    <property type="match status" value="1"/>
</dbReference>
<keyword evidence="5" id="KW-1185">Reference proteome</keyword>
<dbReference type="OrthoDB" id="1925259at2759"/>
<feature type="region of interest" description="Disordered" evidence="1">
    <location>
        <begin position="117"/>
        <end position="152"/>
    </location>
</feature>
<accession>A0A067KH60</accession>
<dbReference type="Pfam" id="PF12552">
    <property type="entry name" value="DUF3741"/>
    <property type="match status" value="1"/>
</dbReference>
<reference evidence="4 5" key="1">
    <citation type="journal article" date="2014" name="PLoS ONE">
        <title>Global Analysis of Gene Expression Profiles in Physic Nut (Jatropha curcas L.) Seedlings Exposed to Salt Stress.</title>
        <authorList>
            <person name="Zhang L."/>
            <person name="Zhang C."/>
            <person name="Wu P."/>
            <person name="Chen Y."/>
            <person name="Li M."/>
            <person name="Jiang H."/>
            <person name="Wu G."/>
        </authorList>
    </citation>
    <scope>NUCLEOTIDE SEQUENCE [LARGE SCALE GENOMIC DNA]</scope>
    <source>
        <strain evidence="5">cv. GZQX0401</strain>
        <tissue evidence="4">Young leaves</tissue>
    </source>
</reference>
<dbReference type="Proteomes" id="UP000027138">
    <property type="component" value="Unassembled WGS sequence"/>
</dbReference>
<gene>
    <name evidence="4" type="ORF">JCGZ_09014</name>
</gene>
<dbReference type="PANTHER" id="PTHR46836">
    <property type="entry name" value="AFADIN"/>
    <property type="match status" value="1"/>
</dbReference>
<feature type="region of interest" description="Disordered" evidence="1">
    <location>
        <begin position="440"/>
        <end position="475"/>
    </location>
</feature>